<keyword evidence="1" id="KW-0414">Isoprene biosynthesis</keyword>
<evidence type="ECO:0000313" key="3">
    <source>
        <dbReference type="Proteomes" id="UP001500194"/>
    </source>
</evidence>
<dbReference type="AlphaFoldDB" id="A0AAV3T3L5"/>
<evidence type="ECO:0000313" key="2">
    <source>
        <dbReference type="EMBL" id="GAA0655683.1"/>
    </source>
</evidence>
<dbReference type="Gene3D" id="3.40.47.10">
    <property type="match status" value="1"/>
</dbReference>
<dbReference type="EMBL" id="BAAADU010000002">
    <property type="protein sequence ID" value="GAA0655683.1"/>
    <property type="molecule type" value="Genomic_DNA"/>
</dbReference>
<dbReference type="Proteomes" id="UP001500194">
    <property type="component" value="Unassembled WGS sequence"/>
</dbReference>
<organism evidence="2 3">
    <name type="scientific">Salarchaeum japonicum</name>
    <dbReference type="NCBI Taxonomy" id="555573"/>
    <lineage>
        <taxon>Archaea</taxon>
        <taxon>Methanobacteriati</taxon>
        <taxon>Methanobacteriota</taxon>
        <taxon>Stenosarchaea group</taxon>
        <taxon>Halobacteria</taxon>
        <taxon>Halobacteriales</taxon>
        <taxon>Halobacteriaceae</taxon>
    </lineage>
</organism>
<name>A0AAV3T3L5_9EURY</name>
<protein>
    <recommendedName>
        <fullName evidence="4">Hydroxymethylglutaryl-CoA synthase</fullName>
    </recommendedName>
</protein>
<dbReference type="GO" id="GO:0008299">
    <property type="term" value="P:isoprenoid biosynthetic process"/>
    <property type="evidence" value="ECO:0007669"/>
    <property type="project" value="UniProtKB-KW"/>
</dbReference>
<proteinExistence type="predicted"/>
<comment type="caution">
    <text evidence="2">The sequence shown here is derived from an EMBL/GenBank/DDBJ whole genome shotgun (WGS) entry which is preliminary data.</text>
</comment>
<dbReference type="InterPro" id="IPR016039">
    <property type="entry name" value="Thiolase-like"/>
</dbReference>
<reference evidence="2 3" key="1">
    <citation type="journal article" date="2019" name="Int. J. Syst. Evol. Microbiol.">
        <title>The Global Catalogue of Microorganisms (GCM) 10K type strain sequencing project: providing services to taxonomists for standard genome sequencing and annotation.</title>
        <authorList>
            <consortium name="The Broad Institute Genomics Platform"/>
            <consortium name="The Broad Institute Genome Sequencing Center for Infectious Disease"/>
            <person name="Wu L."/>
            <person name="Ma J."/>
        </authorList>
    </citation>
    <scope>NUCLEOTIDE SEQUENCE [LARGE SCALE GENOMIC DNA]</scope>
    <source>
        <strain evidence="2 3">JCM 16327</strain>
    </source>
</reference>
<gene>
    <name evidence="2" type="ORF">GCM10009019_19350</name>
</gene>
<evidence type="ECO:0000256" key="1">
    <source>
        <dbReference type="ARBA" id="ARBA00023229"/>
    </source>
</evidence>
<dbReference type="GO" id="GO:0016746">
    <property type="term" value="F:acyltransferase activity"/>
    <property type="evidence" value="ECO:0007669"/>
    <property type="project" value="InterPro"/>
</dbReference>
<accession>A0AAV3T3L5</accession>
<keyword evidence="3" id="KW-1185">Reference proteome</keyword>
<sequence>MGVNALDSLGVYTPRARISADELDAALASVHARGVDTKAVAAADEDSVTMATAAARDAIHASTYDRDELGLVAFATTTPPLAEGDVAGTLAELLGLPRDAAAVAHTQSPRDGVGALRDALDADGPALAVAADSPFGDPGEGIDHAAGAGAVAFVAGPDGDVTVEGTASYTEEFPGTRYRPRGSRDVETYGATEYERDAYRTSVAQAVAGLDGTPDALAPTAPDGGLPYRGARAVEGDAAVYERAHDLGDTGAASALFGLLAAWDDGETDVAVVGYGNGADAVHLDGRLDVQDERDTVSIDYPQYARKRGHIGGDA</sequence>
<dbReference type="SUPFAM" id="SSF53901">
    <property type="entry name" value="Thiolase-like"/>
    <property type="match status" value="1"/>
</dbReference>
<evidence type="ECO:0008006" key="4">
    <source>
        <dbReference type="Google" id="ProtNLM"/>
    </source>
</evidence>